<evidence type="ECO:0000256" key="2">
    <source>
        <dbReference type="SAM" id="MobiDB-lite"/>
    </source>
</evidence>
<evidence type="ECO:0000259" key="4">
    <source>
        <dbReference type="Pfam" id="PF12484"/>
    </source>
</evidence>
<dbReference type="Pfam" id="PF12484">
    <property type="entry name" value="PPE-SVP"/>
    <property type="match status" value="1"/>
</dbReference>
<protein>
    <submittedName>
        <fullName evidence="5">PPE family protein</fullName>
    </submittedName>
</protein>
<accession>A0ABN9NJN6</accession>
<dbReference type="InterPro" id="IPR022171">
    <property type="entry name" value="PPE_C"/>
</dbReference>
<dbReference type="RefSeq" id="WP_308483936.1">
    <property type="nucleotide sequence ID" value="NZ_OY726398.1"/>
</dbReference>
<dbReference type="InterPro" id="IPR038332">
    <property type="entry name" value="PPE_sf"/>
</dbReference>
<feature type="domain" description="PPE" evidence="3">
    <location>
        <begin position="3"/>
        <end position="165"/>
    </location>
</feature>
<evidence type="ECO:0000313" key="6">
    <source>
        <dbReference type="Proteomes" id="UP001190464"/>
    </source>
</evidence>
<sequence length="415" mass="41427">MIDYGALPPEVNSTRMYAGVGSGPMLAAAGAWDVLAQELSVTAAAVDMTIADLTSGPWRGPSATAMAAAALPFTTWFKATAAQAEQAAMQAKAAAAAFEAAFAMTVPPQMVFANRAQLMMLVATNFFGQNTPAIAATEAHYAAMWAQDAAAMYAYAGGSLAASQLSEFTSPPQTTNPAAQAGQATATTQAVSNSAASQVTSQATSQTLSSLQSLAQSGAATGAPSVPAAGTGTAPTTGSAAWTAFLQQIVTPLQTLTGYTNSNLGPFRLVDMVGQGLNGEEVSGQAVADARAFFTDLAKVADVAKAGTAASYTPGFGAASPSVAVGRGIQVGLLSVPQSWPMAPTSANQAAATLVSSRVAAAEAGAMPRGGMAGLAGMAGLPGASAAANGGPTGFRFVPRYGYRHRVMNRPPSAG</sequence>
<dbReference type="Proteomes" id="UP001190464">
    <property type="component" value="Chromosome"/>
</dbReference>
<evidence type="ECO:0000313" key="5">
    <source>
        <dbReference type="EMBL" id="CAJ1507535.1"/>
    </source>
</evidence>
<reference evidence="5 6" key="1">
    <citation type="submission" date="2023-08" db="EMBL/GenBank/DDBJ databases">
        <authorList>
            <person name="Folkvardsen B D."/>
            <person name="Norman A."/>
        </authorList>
    </citation>
    <scope>NUCLEOTIDE SEQUENCE [LARGE SCALE GENOMIC DNA]</scope>
    <source>
        <strain evidence="5 6">Mu0102</strain>
    </source>
</reference>
<feature type="region of interest" description="Disordered" evidence="2">
    <location>
        <begin position="167"/>
        <end position="186"/>
    </location>
</feature>
<proteinExistence type="inferred from homology"/>
<gene>
    <name evidence="5" type="ORF">MU0102_003105</name>
</gene>
<evidence type="ECO:0000256" key="1">
    <source>
        <dbReference type="ARBA" id="ARBA00010652"/>
    </source>
</evidence>
<dbReference type="PANTHER" id="PTHR46766">
    <property type="entry name" value="GLUTAMINE-RICH PROTEIN 2"/>
    <property type="match status" value="1"/>
</dbReference>
<name>A0ABN9NJN6_9MYCO</name>
<dbReference type="Gene3D" id="1.20.1260.20">
    <property type="entry name" value="PPE superfamily"/>
    <property type="match status" value="1"/>
</dbReference>
<dbReference type="EMBL" id="OY726398">
    <property type="protein sequence ID" value="CAJ1507535.1"/>
    <property type="molecule type" value="Genomic_DNA"/>
</dbReference>
<dbReference type="PANTHER" id="PTHR46766:SF1">
    <property type="entry name" value="GLUTAMINE-RICH PROTEIN 2"/>
    <property type="match status" value="1"/>
</dbReference>
<dbReference type="SUPFAM" id="SSF140459">
    <property type="entry name" value="PE/PPE dimer-like"/>
    <property type="match status" value="1"/>
</dbReference>
<dbReference type="Pfam" id="PF00823">
    <property type="entry name" value="PPE"/>
    <property type="match status" value="1"/>
</dbReference>
<keyword evidence="6" id="KW-1185">Reference proteome</keyword>
<feature type="domain" description="PPE family C-terminal" evidence="4">
    <location>
        <begin position="323"/>
        <end position="411"/>
    </location>
</feature>
<organism evidence="5 6">
    <name type="scientific">[Mycobacterium] holstebronense</name>
    <dbReference type="NCBI Taxonomy" id="3064288"/>
    <lineage>
        <taxon>Bacteria</taxon>
        <taxon>Bacillati</taxon>
        <taxon>Actinomycetota</taxon>
        <taxon>Actinomycetes</taxon>
        <taxon>Mycobacteriales</taxon>
        <taxon>Mycobacteriaceae</taxon>
        <taxon>Mycolicibacterium</taxon>
    </lineage>
</organism>
<evidence type="ECO:0000259" key="3">
    <source>
        <dbReference type="Pfam" id="PF00823"/>
    </source>
</evidence>
<comment type="similarity">
    <text evidence="1">Belongs to the mycobacterial PPE family.</text>
</comment>
<dbReference type="InterPro" id="IPR000030">
    <property type="entry name" value="PPE_dom"/>
</dbReference>